<evidence type="ECO:0008006" key="4">
    <source>
        <dbReference type="Google" id="ProtNLM"/>
    </source>
</evidence>
<evidence type="ECO:0000313" key="2">
    <source>
        <dbReference type="EMBL" id="MBS7812362.1"/>
    </source>
</evidence>
<proteinExistence type="predicted"/>
<protein>
    <recommendedName>
        <fullName evidence="4">Phage portal protein</fullName>
    </recommendedName>
</protein>
<name>A0ABS5QHF2_9PROT</name>
<comment type="caution">
    <text evidence="2">The sequence shown here is derived from an EMBL/GenBank/DDBJ whole genome shotgun (WGS) entry which is preliminary data.</text>
</comment>
<keyword evidence="3" id="KW-1185">Reference proteome</keyword>
<gene>
    <name evidence="2" type="ORF">KHU32_15535</name>
</gene>
<sequence>MAEASVDESKLKVTLVGAASGSTSAITPRALEVEDEFREFYSGEGTPTGASLSLLAPPYPPTTLERLVQANPSLGPCIDSMETNVDGTGHVIEFEKGDDGEKETDGSVGGADPDKEEAAEHQGHIQRAKSFFEETWPGESFLSLRKKVRRDLENTGNGYMECLSNVKGELVFMRHAPSRNIRLLRLDAPVLAPVKIERNGVEVTMSTYIRERRFAQIVAGKLLYFREFGATRHLNCETGMWETAEAPVPLDKRATEILHFKLNPDAGSPYGVPRWEGQIPSVIGQRRAEEHNLEFFDSGGMPPILLIVGGGIATEETRAALEQKFAPKQGGQHRAAIVEVQSAGGSLDKASGVDIKVERFGADQQKDGMFQSYDVACEKKIRRSFRLSGMFTGDYEGVSFATAYAAVLLAESQVFRPERDEFDNVITRRVLPRLNVKCCVFRSKPMAVVDTATKMAGLQLAMATQRVDLAEVVTNVNEIAALNLTVVAAPEPPPPQTLEVSGDATDEAQNSSPPGNPRLAVAPESSGLQPKPVSKHDTPIGVLGLADEVMIGLRRRDYVGLTKTITAAESLSEGNKAKLRAALAVRQYMDPSIDPEGTSLLAGCTIAAMRTAGEA</sequence>
<organism evidence="2 3">
    <name type="scientific">Roseococcus pinisoli</name>
    <dbReference type="NCBI Taxonomy" id="2835040"/>
    <lineage>
        <taxon>Bacteria</taxon>
        <taxon>Pseudomonadati</taxon>
        <taxon>Pseudomonadota</taxon>
        <taxon>Alphaproteobacteria</taxon>
        <taxon>Acetobacterales</taxon>
        <taxon>Roseomonadaceae</taxon>
        <taxon>Roseococcus</taxon>
    </lineage>
</organism>
<dbReference type="RefSeq" id="WP_213671070.1">
    <property type="nucleotide sequence ID" value="NZ_JAHCDA010000003.1"/>
</dbReference>
<feature type="region of interest" description="Disordered" evidence="1">
    <location>
        <begin position="95"/>
        <end position="118"/>
    </location>
</feature>
<evidence type="ECO:0000256" key="1">
    <source>
        <dbReference type="SAM" id="MobiDB-lite"/>
    </source>
</evidence>
<feature type="compositionally biased region" description="Basic and acidic residues" evidence="1">
    <location>
        <begin position="95"/>
        <end position="105"/>
    </location>
</feature>
<feature type="region of interest" description="Disordered" evidence="1">
    <location>
        <begin position="488"/>
        <end position="539"/>
    </location>
</feature>
<dbReference type="EMBL" id="JAHCDA010000003">
    <property type="protein sequence ID" value="MBS7812362.1"/>
    <property type="molecule type" value="Genomic_DNA"/>
</dbReference>
<dbReference type="Proteomes" id="UP000766336">
    <property type="component" value="Unassembled WGS sequence"/>
</dbReference>
<reference evidence="2 3" key="1">
    <citation type="submission" date="2021-05" db="EMBL/GenBank/DDBJ databases">
        <title>Roseococcus sp. XZZS9, whole genome shotgun sequencing project.</title>
        <authorList>
            <person name="Zhao G."/>
            <person name="Shen L."/>
        </authorList>
    </citation>
    <scope>NUCLEOTIDE SEQUENCE [LARGE SCALE GENOMIC DNA]</scope>
    <source>
        <strain evidence="2 3">XZZS9</strain>
    </source>
</reference>
<accession>A0ABS5QHF2</accession>
<evidence type="ECO:0000313" key="3">
    <source>
        <dbReference type="Proteomes" id="UP000766336"/>
    </source>
</evidence>